<protein>
    <recommendedName>
        <fullName evidence="1">Endonuclease/exonuclease/phosphatase domain-containing protein</fullName>
    </recommendedName>
</protein>
<dbReference type="InterPro" id="IPR036691">
    <property type="entry name" value="Endo/exonu/phosph_ase_sf"/>
</dbReference>
<evidence type="ECO:0000313" key="4">
    <source>
        <dbReference type="Proteomes" id="UP000663854"/>
    </source>
</evidence>
<dbReference type="PANTHER" id="PTHR14859">
    <property type="entry name" value="CALCOFLUOR WHITE HYPERSENSITIVE PROTEIN PRECURSOR"/>
    <property type="match status" value="1"/>
</dbReference>
<gene>
    <name evidence="3" type="ORF">JXQ802_LOCUS7654</name>
    <name evidence="2" type="ORF">PYM288_LOCUS4191</name>
</gene>
<dbReference type="Proteomes" id="UP000663870">
    <property type="component" value="Unassembled WGS sequence"/>
</dbReference>
<proteinExistence type="predicted"/>
<dbReference type="EMBL" id="CAJNOH010000037">
    <property type="protein sequence ID" value="CAF0792273.1"/>
    <property type="molecule type" value="Genomic_DNA"/>
</dbReference>
<dbReference type="GO" id="GO:0016020">
    <property type="term" value="C:membrane"/>
    <property type="evidence" value="ECO:0007669"/>
    <property type="project" value="GOC"/>
</dbReference>
<sequence>MTTFRLATLNVHSFADHLAYRDNMNRLINILKPYNFDLIAVQETLNDDNWSKFCNLLGLNHFIYGPCEEHIFGNGIASRYPIKTYSNQRTSYSYLGGRRSLLECCLDSNHPFVKDRIFAVTHLDHLNEHDRLKQIKEFDPWNKNIDIFMGDMNSLTQDDYSNNYFEKNIFELRKKSNWEKPYFDVTQLITNQWLYKDAFKQINPNLKDKQLATCRYGIRIDYIYLHPRIYDSWILKDCSIIDTQNATDHNAVFAIFEQKQNL</sequence>
<dbReference type="PANTHER" id="PTHR14859:SF0">
    <property type="entry name" value="ENDONUCLEASE_EXONUCLEASE_PHOSPHATASE FAMILY PROTEIN, EXPRESSED"/>
    <property type="match status" value="1"/>
</dbReference>
<dbReference type="EMBL" id="CAJNOL010000129">
    <property type="protein sequence ID" value="CAF0870517.1"/>
    <property type="molecule type" value="Genomic_DNA"/>
</dbReference>
<name>A0A813S0F5_9BILA</name>
<evidence type="ECO:0000259" key="1">
    <source>
        <dbReference type="Pfam" id="PF03372"/>
    </source>
</evidence>
<dbReference type="AlphaFoldDB" id="A0A813S0F5"/>
<dbReference type="GO" id="GO:0003824">
    <property type="term" value="F:catalytic activity"/>
    <property type="evidence" value="ECO:0007669"/>
    <property type="project" value="InterPro"/>
</dbReference>
<keyword evidence="5" id="KW-1185">Reference proteome</keyword>
<reference evidence="2" key="1">
    <citation type="submission" date="2021-02" db="EMBL/GenBank/DDBJ databases">
        <authorList>
            <person name="Nowell W R."/>
        </authorList>
    </citation>
    <scope>NUCLEOTIDE SEQUENCE</scope>
</reference>
<accession>A0A813S0F5</accession>
<evidence type="ECO:0000313" key="2">
    <source>
        <dbReference type="EMBL" id="CAF0792273.1"/>
    </source>
</evidence>
<organism evidence="2 4">
    <name type="scientific">Rotaria sordida</name>
    <dbReference type="NCBI Taxonomy" id="392033"/>
    <lineage>
        <taxon>Eukaryota</taxon>
        <taxon>Metazoa</taxon>
        <taxon>Spiralia</taxon>
        <taxon>Gnathifera</taxon>
        <taxon>Rotifera</taxon>
        <taxon>Eurotatoria</taxon>
        <taxon>Bdelloidea</taxon>
        <taxon>Philodinida</taxon>
        <taxon>Philodinidae</taxon>
        <taxon>Rotaria</taxon>
    </lineage>
</organism>
<evidence type="ECO:0000313" key="5">
    <source>
        <dbReference type="Proteomes" id="UP000663870"/>
    </source>
</evidence>
<dbReference type="InterPro" id="IPR005135">
    <property type="entry name" value="Endo/exonuclease/phosphatase"/>
</dbReference>
<dbReference type="GO" id="GO:0006506">
    <property type="term" value="P:GPI anchor biosynthetic process"/>
    <property type="evidence" value="ECO:0007669"/>
    <property type="project" value="TreeGrafter"/>
</dbReference>
<feature type="domain" description="Endonuclease/exonuclease/phosphatase" evidence="1">
    <location>
        <begin position="7"/>
        <end position="228"/>
    </location>
</feature>
<dbReference type="SUPFAM" id="SSF56219">
    <property type="entry name" value="DNase I-like"/>
    <property type="match status" value="1"/>
</dbReference>
<dbReference type="Gene3D" id="3.60.10.10">
    <property type="entry name" value="Endonuclease/exonuclease/phosphatase"/>
    <property type="match status" value="1"/>
</dbReference>
<dbReference type="Proteomes" id="UP000663854">
    <property type="component" value="Unassembled WGS sequence"/>
</dbReference>
<evidence type="ECO:0000313" key="3">
    <source>
        <dbReference type="EMBL" id="CAF0870517.1"/>
    </source>
</evidence>
<dbReference type="InterPro" id="IPR051916">
    <property type="entry name" value="GPI-anchor_lipid_remodeler"/>
</dbReference>
<dbReference type="Pfam" id="PF03372">
    <property type="entry name" value="Exo_endo_phos"/>
    <property type="match status" value="1"/>
</dbReference>
<dbReference type="GO" id="GO:0005783">
    <property type="term" value="C:endoplasmic reticulum"/>
    <property type="evidence" value="ECO:0007669"/>
    <property type="project" value="TreeGrafter"/>
</dbReference>
<comment type="caution">
    <text evidence="2">The sequence shown here is derived from an EMBL/GenBank/DDBJ whole genome shotgun (WGS) entry which is preliminary data.</text>
</comment>